<comment type="subcellular location">
    <subcellularLocation>
        <location evidence="1">Cell membrane</location>
        <topology evidence="1">Peripheral membrane protein</topology>
        <orientation evidence="1">Cytoplasmic side</orientation>
    </subcellularLocation>
</comment>
<name>A0A9X4YDM6_9GAMM</name>
<keyword evidence="6 11" id="KW-0067">ATP-binding</keyword>
<accession>A0A9X4YDM6</accession>
<protein>
    <submittedName>
        <fullName evidence="11">ATP-binding cassette domain-containing protein</fullName>
    </submittedName>
</protein>
<dbReference type="Gene3D" id="3.40.50.300">
    <property type="entry name" value="P-loop containing nucleotide triphosphate hydrolases"/>
    <property type="match status" value="1"/>
</dbReference>
<dbReference type="InterPro" id="IPR005894">
    <property type="entry name" value="DrrA"/>
</dbReference>
<keyword evidence="2" id="KW-0813">Transport</keyword>
<dbReference type="GO" id="GO:0005886">
    <property type="term" value="C:plasma membrane"/>
    <property type="evidence" value="ECO:0007669"/>
    <property type="project" value="UniProtKB-SubCell"/>
</dbReference>
<dbReference type="Proteomes" id="UP000460751">
    <property type="component" value="Unassembled WGS sequence"/>
</dbReference>
<comment type="similarity">
    <text evidence="9">Belongs to the ABC transporter superfamily. Drug exporter-1 (DrugE1) (TC 3.A.1.105) family.</text>
</comment>
<evidence type="ECO:0000256" key="4">
    <source>
        <dbReference type="ARBA" id="ARBA00022475"/>
    </source>
</evidence>
<evidence type="ECO:0000256" key="9">
    <source>
        <dbReference type="ARBA" id="ARBA00049985"/>
    </source>
</evidence>
<keyword evidence="3" id="KW-0536">Nodulation</keyword>
<dbReference type="AlphaFoldDB" id="A0A9X4YDM6"/>
<dbReference type="FunFam" id="3.40.50.300:FF:000589">
    <property type="entry name" value="ABC transporter, ATP-binding subunit"/>
    <property type="match status" value="1"/>
</dbReference>
<evidence type="ECO:0000313" key="11">
    <source>
        <dbReference type="EMBL" id="MYL27218.1"/>
    </source>
</evidence>
<dbReference type="PROSITE" id="PS50893">
    <property type="entry name" value="ABC_TRANSPORTER_2"/>
    <property type="match status" value="1"/>
</dbReference>
<dbReference type="GO" id="GO:0005524">
    <property type="term" value="F:ATP binding"/>
    <property type="evidence" value="ECO:0007669"/>
    <property type="project" value="UniProtKB-KW"/>
</dbReference>
<dbReference type="PANTHER" id="PTHR42711">
    <property type="entry name" value="ABC TRANSPORTER ATP-BINDING PROTEIN"/>
    <property type="match status" value="1"/>
</dbReference>
<dbReference type="SUPFAM" id="SSF52540">
    <property type="entry name" value="P-loop containing nucleoside triphosphate hydrolases"/>
    <property type="match status" value="1"/>
</dbReference>
<gene>
    <name evidence="11" type="ORF">GLW01_10470</name>
</gene>
<proteinExistence type="inferred from homology"/>
<evidence type="ECO:0000256" key="7">
    <source>
        <dbReference type="ARBA" id="ARBA00022967"/>
    </source>
</evidence>
<keyword evidence="4" id="KW-1003">Cell membrane</keyword>
<evidence type="ECO:0000256" key="6">
    <source>
        <dbReference type="ARBA" id="ARBA00022840"/>
    </source>
</evidence>
<feature type="domain" description="ABC transporter" evidence="10">
    <location>
        <begin position="5"/>
        <end position="235"/>
    </location>
</feature>
<dbReference type="GO" id="GO:0043215">
    <property type="term" value="P:daunorubicin transport"/>
    <property type="evidence" value="ECO:0007669"/>
    <property type="project" value="InterPro"/>
</dbReference>
<dbReference type="OrthoDB" id="9775490at2"/>
<dbReference type="Pfam" id="PF00005">
    <property type="entry name" value="ABC_tran"/>
    <property type="match status" value="1"/>
</dbReference>
<dbReference type="InterPro" id="IPR050763">
    <property type="entry name" value="ABC_transporter_ATP-binding"/>
</dbReference>
<keyword evidence="12" id="KW-1185">Reference proteome</keyword>
<comment type="caution">
    <text evidence="11">The sequence shown here is derived from an EMBL/GenBank/DDBJ whole genome shotgun (WGS) entry which is preliminary data.</text>
</comment>
<evidence type="ECO:0000256" key="5">
    <source>
        <dbReference type="ARBA" id="ARBA00022741"/>
    </source>
</evidence>
<dbReference type="InterPro" id="IPR027417">
    <property type="entry name" value="P-loop_NTPase"/>
</dbReference>
<keyword evidence="8" id="KW-0472">Membrane</keyword>
<dbReference type="NCBIfam" id="TIGR01188">
    <property type="entry name" value="drrA"/>
    <property type="match status" value="1"/>
</dbReference>
<evidence type="ECO:0000256" key="8">
    <source>
        <dbReference type="ARBA" id="ARBA00023136"/>
    </source>
</evidence>
<evidence type="ECO:0000256" key="3">
    <source>
        <dbReference type="ARBA" id="ARBA00022458"/>
    </source>
</evidence>
<dbReference type="PROSITE" id="PS00211">
    <property type="entry name" value="ABC_TRANSPORTER_1"/>
    <property type="match status" value="1"/>
</dbReference>
<dbReference type="SMART" id="SM00382">
    <property type="entry name" value="AAA"/>
    <property type="match status" value="1"/>
</dbReference>
<dbReference type="EMBL" id="WMEX01000005">
    <property type="protein sequence ID" value="MYL27218.1"/>
    <property type="molecule type" value="Genomic_DNA"/>
</dbReference>
<dbReference type="GO" id="GO:0016887">
    <property type="term" value="F:ATP hydrolysis activity"/>
    <property type="evidence" value="ECO:0007669"/>
    <property type="project" value="InterPro"/>
</dbReference>
<dbReference type="InterPro" id="IPR003439">
    <property type="entry name" value="ABC_transporter-like_ATP-bd"/>
</dbReference>
<dbReference type="GO" id="GO:1900753">
    <property type="term" value="P:doxorubicin transport"/>
    <property type="evidence" value="ECO:0007669"/>
    <property type="project" value="InterPro"/>
</dbReference>
<evidence type="ECO:0000256" key="2">
    <source>
        <dbReference type="ARBA" id="ARBA00022448"/>
    </source>
</evidence>
<keyword evidence="5" id="KW-0547">Nucleotide-binding</keyword>
<evidence type="ECO:0000259" key="10">
    <source>
        <dbReference type="PROSITE" id="PS50893"/>
    </source>
</evidence>
<evidence type="ECO:0000313" key="12">
    <source>
        <dbReference type="Proteomes" id="UP000460751"/>
    </source>
</evidence>
<keyword evidence="7" id="KW-1278">Translocase</keyword>
<dbReference type="PANTHER" id="PTHR42711:SF19">
    <property type="entry name" value="DOXORUBICIN RESISTANCE ATP-BINDING PROTEIN DRRA"/>
    <property type="match status" value="1"/>
</dbReference>
<reference evidence="11 12" key="1">
    <citation type="submission" date="2019-11" db="EMBL/GenBank/DDBJ databases">
        <title>Genome sequences of 17 halophilic strains isolated from different environments.</title>
        <authorList>
            <person name="Furrow R.E."/>
        </authorList>
    </citation>
    <scope>NUCLEOTIDE SEQUENCE [LARGE SCALE GENOMIC DNA]</scope>
    <source>
        <strain evidence="11 12">22507_15_FS</strain>
    </source>
</reference>
<dbReference type="InterPro" id="IPR017871">
    <property type="entry name" value="ABC_transporter-like_CS"/>
</dbReference>
<sequence>MDEAIRAEGLVKQFGATRALDGIDLSVPRGTVLGLLGPNGAGKTTAVRILATLLAPDAGQAWVDGCDVASEAAAVRSRIGLTGQYASVDEKLTGRENLILIARLLGFSRRDARARAGELLVEFGLEDAAHRPVQTYSGGMRRRLDLAASLVGRPRILFLDEPTTGLDPRARLDLWNLIRELVAQGTTVLLTTQYLEEADSLADEIVVIDQGRVIASGTSDQLKARIGGQTLVLAPEHESDVATALSIVTEIVGREPEVDGARLRVPVSDPALVPAVVRRLDESGIVARELTLRGASLDDVFLTLTGRHASVETPAGDAEAAP</sequence>
<evidence type="ECO:0000256" key="1">
    <source>
        <dbReference type="ARBA" id="ARBA00004413"/>
    </source>
</evidence>
<organism evidence="11 12">
    <name type="scientific">Vreelandella halophila</name>
    <dbReference type="NCBI Taxonomy" id="86177"/>
    <lineage>
        <taxon>Bacteria</taxon>
        <taxon>Pseudomonadati</taxon>
        <taxon>Pseudomonadota</taxon>
        <taxon>Gammaproteobacteria</taxon>
        <taxon>Oceanospirillales</taxon>
        <taxon>Halomonadaceae</taxon>
        <taxon>Vreelandella</taxon>
    </lineage>
</organism>
<dbReference type="InterPro" id="IPR003593">
    <property type="entry name" value="AAA+_ATPase"/>
</dbReference>
<dbReference type="RefSeq" id="WP_160899010.1">
    <property type="nucleotide sequence ID" value="NZ_WMEX01000005.1"/>
</dbReference>